<dbReference type="EMBL" id="JAHHUM010000659">
    <property type="protein sequence ID" value="KAK5617865.1"/>
    <property type="molecule type" value="Genomic_DNA"/>
</dbReference>
<sequence>GAAGEEVKERGRALCSAVRKNSTEVHSRTRLPLKFNMGLIGQPYPFTFPVSPQPPSICWLSGESAL</sequence>
<reference evidence="1 2" key="1">
    <citation type="submission" date="2021-06" db="EMBL/GenBank/DDBJ databases">
        <authorList>
            <person name="Palmer J.M."/>
        </authorList>
    </citation>
    <scope>NUCLEOTIDE SEQUENCE [LARGE SCALE GENOMIC DNA]</scope>
    <source>
        <strain evidence="1 2">MEX-2019</strain>
        <tissue evidence="1">Muscle</tissue>
    </source>
</reference>
<dbReference type="AlphaFoldDB" id="A0AAV9S994"/>
<feature type="non-terminal residue" evidence="1">
    <location>
        <position position="1"/>
    </location>
</feature>
<accession>A0AAV9S994</accession>
<comment type="caution">
    <text evidence="1">The sequence shown here is derived from an EMBL/GenBank/DDBJ whole genome shotgun (WGS) entry which is preliminary data.</text>
</comment>
<organism evidence="1 2">
    <name type="scientific">Crenichthys baileyi</name>
    <name type="common">White River springfish</name>
    <dbReference type="NCBI Taxonomy" id="28760"/>
    <lineage>
        <taxon>Eukaryota</taxon>
        <taxon>Metazoa</taxon>
        <taxon>Chordata</taxon>
        <taxon>Craniata</taxon>
        <taxon>Vertebrata</taxon>
        <taxon>Euteleostomi</taxon>
        <taxon>Actinopterygii</taxon>
        <taxon>Neopterygii</taxon>
        <taxon>Teleostei</taxon>
        <taxon>Neoteleostei</taxon>
        <taxon>Acanthomorphata</taxon>
        <taxon>Ovalentaria</taxon>
        <taxon>Atherinomorphae</taxon>
        <taxon>Cyprinodontiformes</taxon>
        <taxon>Goodeidae</taxon>
        <taxon>Crenichthys</taxon>
    </lineage>
</organism>
<evidence type="ECO:0000313" key="2">
    <source>
        <dbReference type="Proteomes" id="UP001311232"/>
    </source>
</evidence>
<protein>
    <submittedName>
        <fullName evidence="1">Uncharacterized protein</fullName>
    </submittedName>
</protein>
<gene>
    <name evidence="1" type="ORF">CRENBAI_025492</name>
</gene>
<proteinExistence type="predicted"/>
<keyword evidence="2" id="KW-1185">Reference proteome</keyword>
<evidence type="ECO:0000313" key="1">
    <source>
        <dbReference type="EMBL" id="KAK5617865.1"/>
    </source>
</evidence>
<name>A0AAV9S994_9TELE</name>
<dbReference type="Proteomes" id="UP001311232">
    <property type="component" value="Unassembled WGS sequence"/>
</dbReference>